<dbReference type="SMART" id="SM00220">
    <property type="entry name" value="S_TKc"/>
    <property type="match status" value="1"/>
</dbReference>
<keyword evidence="5" id="KW-0472">Membrane</keyword>
<dbReference type="FunFam" id="1.10.510.10:FF:000384">
    <property type="entry name" value="G-type lectin S-receptor-like serine/threonine-protein kinase"/>
    <property type="match status" value="1"/>
</dbReference>
<dbReference type="PANTHER" id="PTHR47974:SF3">
    <property type="entry name" value="RECEPTOR-LIKE SERINE_THREONINE-PROTEIN KINASE"/>
    <property type="match status" value="1"/>
</dbReference>
<keyword evidence="3" id="KW-0732">Signal</keyword>
<dbReference type="PROSITE" id="PS50011">
    <property type="entry name" value="PROTEIN_KINASE_DOM"/>
    <property type="match status" value="1"/>
</dbReference>
<dbReference type="Gene3D" id="3.30.200.20">
    <property type="entry name" value="Phosphorylase Kinase, domain 1"/>
    <property type="match status" value="1"/>
</dbReference>
<evidence type="ECO:0000256" key="3">
    <source>
        <dbReference type="ARBA" id="ARBA00022729"/>
    </source>
</evidence>
<dbReference type="EC" id="2.7.11.30" evidence="7"/>
<dbReference type="InterPro" id="IPR011009">
    <property type="entry name" value="Kinase-like_dom_sf"/>
</dbReference>
<dbReference type="PIRSF" id="PIRSF000654">
    <property type="entry name" value="Integrin-linked_kinase"/>
    <property type="match status" value="1"/>
</dbReference>
<dbReference type="PROSITE" id="PS00108">
    <property type="entry name" value="PROTEIN_KINASE_ST"/>
    <property type="match status" value="1"/>
</dbReference>
<evidence type="ECO:0000256" key="5">
    <source>
        <dbReference type="ARBA" id="ARBA00023136"/>
    </source>
</evidence>
<reference evidence="8" key="1">
    <citation type="journal article" date="2010" name="Nat. Biotechnol.">
        <title>Draft genome sequence of the oilseed species Ricinus communis.</title>
        <authorList>
            <person name="Chan A.P."/>
            <person name="Crabtree J."/>
            <person name="Zhao Q."/>
            <person name="Lorenzi H."/>
            <person name="Orvis J."/>
            <person name="Puiu D."/>
            <person name="Melake-Berhan A."/>
            <person name="Jones K.M."/>
            <person name="Redman J."/>
            <person name="Chen G."/>
            <person name="Cahoon E.B."/>
            <person name="Gedil M."/>
            <person name="Stanke M."/>
            <person name="Haas B.J."/>
            <person name="Wortman J.R."/>
            <person name="Fraser-Liggett C.M."/>
            <person name="Ravel J."/>
            <person name="Rabinowicz P.D."/>
        </authorList>
    </citation>
    <scope>NUCLEOTIDE SEQUENCE [LARGE SCALE GENOMIC DNA]</scope>
    <source>
        <strain evidence="8">cv. Hale</strain>
    </source>
</reference>
<keyword evidence="4" id="KW-1133">Transmembrane helix</keyword>
<evidence type="ECO:0000313" key="8">
    <source>
        <dbReference type="Proteomes" id="UP000008311"/>
    </source>
</evidence>
<keyword evidence="8" id="KW-1185">Reference proteome</keyword>
<evidence type="ECO:0000256" key="4">
    <source>
        <dbReference type="ARBA" id="ARBA00022989"/>
    </source>
</evidence>
<feature type="domain" description="Protein kinase" evidence="6">
    <location>
        <begin position="3"/>
        <end position="265"/>
    </location>
</feature>
<dbReference type="InterPro" id="IPR000719">
    <property type="entry name" value="Prot_kinase_dom"/>
</dbReference>
<dbReference type="GO" id="GO:0016020">
    <property type="term" value="C:membrane"/>
    <property type="evidence" value="ECO:0007669"/>
    <property type="project" value="UniProtKB-SubCell"/>
</dbReference>
<accession>B9R759</accession>
<dbReference type="InParanoid" id="B9R759"/>
<organism evidence="7 8">
    <name type="scientific">Ricinus communis</name>
    <name type="common">Castor bean</name>
    <dbReference type="NCBI Taxonomy" id="3988"/>
    <lineage>
        <taxon>Eukaryota</taxon>
        <taxon>Viridiplantae</taxon>
        <taxon>Streptophyta</taxon>
        <taxon>Embryophyta</taxon>
        <taxon>Tracheophyta</taxon>
        <taxon>Spermatophyta</taxon>
        <taxon>Magnoliopsida</taxon>
        <taxon>eudicotyledons</taxon>
        <taxon>Gunneridae</taxon>
        <taxon>Pentapetalae</taxon>
        <taxon>rosids</taxon>
        <taxon>fabids</taxon>
        <taxon>Malpighiales</taxon>
        <taxon>Euphorbiaceae</taxon>
        <taxon>Acalyphoideae</taxon>
        <taxon>Acalypheae</taxon>
        <taxon>Ricinus</taxon>
    </lineage>
</organism>
<dbReference type="PANTHER" id="PTHR47974">
    <property type="entry name" value="OS07G0415500 PROTEIN"/>
    <property type="match status" value="1"/>
</dbReference>
<evidence type="ECO:0000313" key="7">
    <source>
        <dbReference type="EMBL" id="EEF52339.1"/>
    </source>
</evidence>
<dbReference type="Gene3D" id="1.10.510.10">
    <property type="entry name" value="Transferase(Phosphotransferase) domain 1"/>
    <property type="match status" value="1"/>
</dbReference>
<dbReference type="EMBL" id="EQ973772">
    <property type="protein sequence ID" value="EEF52339.1"/>
    <property type="molecule type" value="Genomic_DNA"/>
</dbReference>
<evidence type="ECO:0000256" key="1">
    <source>
        <dbReference type="ARBA" id="ARBA00004167"/>
    </source>
</evidence>
<gene>
    <name evidence="7" type="ORF">RCOM_1588790</name>
</gene>
<protein>
    <submittedName>
        <fullName evidence="7">Serine-threonine protein kinase, plant-type, putative</fullName>
        <ecNumber evidence="7">2.7.11.30</ecNumber>
    </submittedName>
</protein>
<proteinExistence type="predicted"/>
<dbReference type="STRING" id="3988.B9R759"/>
<keyword evidence="7" id="KW-0808">Transferase</keyword>
<dbReference type="SUPFAM" id="SSF56112">
    <property type="entry name" value="Protein kinase-like (PK-like)"/>
    <property type="match status" value="1"/>
</dbReference>
<evidence type="ECO:0000256" key="2">
    <source>
        <dbReference type="ARBA" id="ARBA00022692"/>
    </source>
</evidence>
<dbReference type="Proteomes" id="UP000008311">
    <property type="component" value="Unassembled WGS sequence"/>
</dbReference>
<keyword evidence="2" id="KW-0812">Transmembrane</keyword>
<dbReference type="GO" id="GO:0005524">
    <property type="term" value="F:ATP binding"/>
    <property type="evidence" value="ECO:0007669"/>
    <property type="project" value="InterPro"/>
</dbReference>
<evidence type="ECO:0000259" key="6">
    <source>
        <dbReference type="PROSITE" id="PS50011"/>
    </source>
</evidence>
<keyword evidence="7" id="KW-0418">Kinase</keyword>
<dbReference type="eggNOG" id="ENOG502QRH4">
    <property type="taxonomic scope" value="Eukaryota"/>
</dbReference>
<name>B9R759_RICCO</name>
<dbReference type="Pfam" id="PF00069">
    <property type="entry name" value="Pkinase"/>
    <property type="match status" value="1"/>
</dbReference>
<dbReference type="InterPro" id="IPR008271">
    <property type="entry name" value="Ser/Thr_kinase_AS"/>
</dbReference>
<sequence>MGGSLDEASMEGGSEVVYKGELPDQRIAAVKQLTETNQGEAEFLTEVNTIGKLNHMNLIEMWGYCAEGEFRFLVYEFMEHGSLADNLASNTLNWEKRLEIAIGTAKGLSYLHEECLEWILHCDIKPHNILLDANYQPKIADFGLSKLLKRGGVNNASFSRIRGTRGYMAPEWVYNLPITSKVDVYSYGVVLLEMVTGKSAIGIQNQQSGGLTEPTGMVTWVKEKIDGAASRDLALQCTEQDAVARPTMKQVVQMLLCSEDEYPVIL</sequence>
<dbReference type="GO" id="GO:0004675">
    <property type="term" value="F:transmembrane receptor protein serine/threonine kinase activity"/>
    <property type="evidence" value="ECO:0007669"/>
    <property type="project" value="UniProtKB-EC"/>
</dbReference>
<comment type="subcellular location">
    <subcellularLocation>
        <location evidence="1">Membrane</location>
        <topology evidence="1">Single-pass membrane protein</topology>
    </subcellularLocation>
</comment>
<dbReference type="AlphaFoldDB" id="B9R759"/>